<proteinExistence type="predicted"/>
<evidence type="ECO:0000313" key="3">
    <source>
        <dbReference type="Proteomes" id="UP001143548"/>
    </source>
</evidence>
<protein>
    <submittedName>
        <fullName evidence="2">Uncharacterized protein</fullName>
    </submittedName>
</protein>
<feature type="compositionally biased region" description="Basic residues" evidence="1">
    <location>
        <begin position="20"/>
        <end position="32"/>
    </location>
</feature>
<feature type="compositionally biased region" description="Low complexity" evidence="1">
    <location>
        <begin position="162"/>
        <end position="173"/>
    </location>
</feature>
<dbReference type="AlphaFoldDB" id="A0A9W5YVT1"/>
<feature type="region of interest" description="Disordered" evidence="1">
    <location>
        <begin position="394"/>
        <end position="422"/>
    </location>
</feature>
<feature type="compositionally biased region" description="Basic and acidic residues" evidence="1">
    <location>
        <begin position="126"/>
        <end position="158"/>
    </location>
</feature>
<reference evidence="2" key="1">
    <citation type="submission" date="2022-07" db="EMBL/GenBank/DDBJ databases">
        <title>Taxonomy of Aspergillus series Nigri: significant species reduction supported by multi-species coalescent approaches.</title>
        <authorList>
            <person name="Bian C."/>
            <person name="Kusuya Y."/>
            <person name="Sklenar F."/>
            <person name="D'hooge E."/>
            <person name="Yaguchi T."/>
            <person name="Takahashi H."/>
            <person name="Hubka V."/>
        </authorList>
    </citation>
    <scope>NUCLEOTIDE SEQUENCE</scope>
    <source>
        <strain evidence="2">CBS 733.88</strain>
    </source>
</reference>
<evidence type="ECO:0000256" key="1">
    <source>
        <dbReference type="SAM" id="MobiDB-lite"/>
    </source>
</evidence>
<name>A0A9W5YVT1_9EURO</name>
<feature type="region of interest" description="Disordered" evidence="1">
    <location>
        <begin position="438"/>
        <end position="464"/>
    </location>
</feature>
<feature type="region of interest" description="Disordered" evidence="1">
    <location>
        <begin position="505"/>
        <end position="529"/>
    </location>
</feature>
<sequence length="529" mass="59964">MPVSRLKKQDRPKHADLDKRKRATRAGTKKLRKDNNHREQKSKKGSLADLNNELLTPMTSIDVDSPHDSRRTARYSCPPDMSADSVAFLSPEETPDMSRLPFMRQALRRDNHFMPSMQLPTPEQSHQNEESPRRSERVAAAKDHIGLKSDKALHDLKQPRRSSQQPSTTNSSSHPRSDYSLPDFGGSIRERILQRRTEPYSRTRCIIRPSCIQSVDAWFGRLQESLQKTSMVAEDQSLDGGIQGYHLTHSMVSYRKYPIEEINLTMLVFQDVSERVDVNWNGLQAPLKDRLAHLFNEQNVSGSRRAIYGALVVGQLAQFYVFASGGPAQLNLSIFEENKVTLHLEHDQALIDAHLAWMRNEFPADVVEAIANDPGLQEAAVRATEELDLMPETVFSPTFKPLPERDSSPKSPCSDTEQTTEENFETFCKDVLNLSDEDEDDDEAAAEQYGAEEPEDTDEADESDVAEEFDVVEEQYISVVLSEEELIRQAISYVKDEALDRVIGTVNSDSELGDETDDEQKKYVKSRCY</sequence>
<evidence type="ECO:0000313" key="2">
    <source>
        <dbReference type="EMBL" id="GKZ23634.1"/>
    </source>
</evidence>
<dbReference type="Proteomes" id="UP001143548">
    <property type="component" value="Unassembled WGS sequence"/>
</dbReference>
<dbReference type="EMBL" id="BROQ01000070">
    <property type="protein sequence ID" value="GKZ23634.1"/>
    <property type="molecule type" value="Genomic_DNA"/>
</dbReference>
<feature type="region of interest" description="Disordered" evidence="1">
    <location>
        <begin position="114"/>
        <end position="185"/>
    </location>
</feature>
<feature type="compositionally biased region" description="Basic and acidic residues" evidence="1">
    <location>
        <begin position="7"/>
        <end position="19"/>
    </location>
</feature>
<accession>A0A9W5YVT1</accession>
<organism evidence="2 3">
    <name type="scientific">Aspergillus brasiliensis</name>
    <dbReference type="NCBI Taxonomy" id="319629"/>
    <lineage>
        <taxon>Eukaryota</taxon>
        <taxon>Fungi</taxon>
        <taxon>Dikarya</taxon>
        <taxon>Ascomycota</taxon>
        <taxon>Pezizomycotina</taxon>
        <taxon>Eurotiomycetes</taxon>
        <taxon>Eurotiomycetidae</taxon>
        <taxon>Eurotiales</taxon>
        <taxon>Aspergillaceae</taxon>
        <taxon>Aspergillus</taxon>
        <taxon>Aspergillus subgen. Circumdati</taxon>
    </lineage>
</organism>
<comment type="caution">
    <text evidence="2">The sequence shown here is derived from an EMBL/GenBank/DDBJ whole genome shotgun (WGS) entry which is preliminary data.</text>
</comment>
<gene>
    <name evidence="2" type="ORF">AbraCBS73388_010204</name>
</gene>
<feature type="region of interest" description="Disordered" evidence="1">
    <location>
        <begin position="1"/>
        <end position="96"/>
    </location>
</feature>